<feature type="region of interest" description="Disordered" evidence="1">
    <location>
        <begin position="1"/>
        <end position="22"/>
    </location>
</feature>
<dbReference type="PRINTS" id="PR00364">
    <property type="entry name" value="DISEASERSIST"/>
</dbReference>
<evidence type="ECO:0000313" key="3">
    <source>
        <dbReference type="EMBL" id="GLZ77631.1"/>
    </source>
</evidence>
<dbReference type="InterPro" id="IPR001387">
    <property type="entry name" value="Cro/C1-type_HTH"/>
</dbReference>
<dbReference type="Gene3D" id="3.40.50.300">
    <property type="entry name" value="P-loop containing nucleotide triphosphate hydrolases"/>
    <property type="match status" value="1"/>
</dbReference>
<dbReference type="SUPFAM" id="SSF52540">
    <property type="entry name" value="P-loop containing nucleoside triphosphate hydrolases"/>
    <property type="match status" value="1"/>
</dbReference>
<dbReference type="EMBL" id="BSTX01000001">
    <property type="protein sequence ID" value="GLZ77631.1"/>
    <property type="molecule type" value="Genomic_DNA"/>
</dbReference>
<evidence type="ECO:0000313" key="4">
    <source>
        <dbReference type="Proteomes" id="UP001165079"/>
    </source>
</evidence>
<dbReference type="InterPro" id="IPR027417">
    <property type="entry name" value="P-loop_NTPase"/>
</dbReference>
<dbReference type="RefSeq" id="WP_285662729.1">
    <property type="nucleotide sequence ID" value="NZ_BSTX01000001.1"/>
</dbReference>
<sequence length="754" mass="82221">MGRPQRPIDEGGGPVAEFASSLRRLRERTGGRSYRELSKLANCAPSTLSDATAGRRLPSWPVVAGFLRACEVSDEGPWRERWQAAADGTRPPTRAGHVPDDPATFVGRGADLDVVLKRLDRSRLVTITGPGGAGKTRLAQRAAHAAALDHADGARWVELSDVTDASLIPRAILSTLDIPPEPARPPREQLMDALAKRYLLIILDNCEHLAVECAKLVRDILTSTTTVSILATSRRALALPEEHLCPIGPLPMSQAVALLIERARAVLPGFSPTEADLEIAELLCHRLDGLPLAIEFAARRLRTFTLAQLCEFLDAPSSLLRDDSGVRHRRQASVRATLEWSHDLCSPEAQRLWRDLSVYLGGAPLAAVQSTAGPEALGAVSELVDQSVLVSAGRRLRMLESVREYGLWRLSSSGKLRCARDRHLGWCLDYAENADAAWYGPGQLEVLNRIREEMPNLRAAMDHGLSSGGDAAVRGLRIAVSLWWYWLASGLIDEGRDWLERSLKVCGDAPESVDALWACGYVSVLLGEIGRTRELCDEAAASGAPKALAWSALIRGLTELVSGTLEQAVELTADALSRFRALGDAQGVQHALSQLGITRAMGGDQAAAVSSVEEGRRIAAAHGERWHRAYLLWTQGWLRVMGDDPRTALPLLRESLRIQEDFADRRAIAANLEALGWVAAAVGDDHRAAILLGRAHWHWSDVEARLFGFAVLTAHAERHDAALRERMPAGEFEEAYRRGSMLSTVDTWAVVDGF</sequence>
<gene>
    <name evidence="3" type="ORF">Afil01_24380</name>
</gene>
<dbReference type="CDD" id="cd00093">
    <property type="entry name" value="HTH_XRE"/>
    <property type="match status" value="1"/>
</dbReference>
<keyword evidence="4" id="KW-1185">Reference proteome</keyword>
<protein>
    <recommendedName>
        <fullName evidence="2">HTH cro/C1-type domain-containing protein</fullName>
    </recommendedName>
</protein>
<feature type="domain" description="HTH cro/C1-type" evidence="2">
    <location>
        <begin position="21"/>
        <end position="77"/>
    </location>
</feature>
<evidence type="ECO:0000259" key="2">
    <source>
        <dbReference type="SMART" id="SM00530"/>
    </source>
</evidence>
<dbReference type="Pfam" id="PF13401">
    <property type="entry name" value="AAA_22"/>
    <property type="match status" value="1"/>
</dbReference>
<dbReference type="InterPro" id="IPR011990">
    <property type="entry name" value="TPR-like_helical_dom_sf"/>
</dbReference>
<organism evidence="3 4">
    <name type="scientific">Actinorhabdospora filicis</name>
    <dbReference type="NCBI Taxonomy" id="1785913"/>
    <lineage>
        <taxon>Bacteria</taxon>
        <taxon>Bacillati</taxon>
        <taxon>Actinomycetota</taxon>
        <taxon>Actinomycetes</taxon>
        <taxon>Micromonosporales</taxon>
        <taxon>Micromonosporaceae</taxon>
        <taxon>Actinorhabdospora</taxon>
    </lineage>
</organism>
<name>A0A9W6W9K6_9ACTN</name>
<comment type="caution">
    <text evidence="3">The sequence shown here is derived from an EMBL/GenBank/DDBJ whole genome shotgun (WGS) entry which is preliminary data.</text>
</comment>
<evidence type="ECO:0000256" key="1">
    <source>
        <dbReference type="SAM" id="MobiDB-lite"/>
    </source>
</evidence>
<accession>A0A9W6W9K6</accession>
<reference evidence="3" key="1">
    <citation type="submission" date="2023-03" db="EMBL/GenBank/DDBJ databases">
        <title>Actinorhabdospora filicis NBRC 111898.</title>
        <authorList>
            <person name="Ichikawa N."/>
            <person name="Sato H."/>
            <person name="Tonouchi N."/>
        </authorList>
    </citation>
    <scope>NUCLEOTIDE SEQUENCE</scope>
    <source>
        <strain evidence="3">NBRC 111898</strain>
    </source>
</reference>
<dbReference type="SUPFAM" id="SSF48452">
    <property type="entry name" value="TPR-like"/>
    <property type="match status" value="1"/>
</dbReference>
<dbReference type="Proteomes" id="UP001165079">
    <property type="component" value="Unassembled WGS sequence"/>
</dbReference>
<proteinExistence type="predicted"/>
<dbReference type="GO" id="GO:0016887">
    <property type="term" value="F:ATP hydrolysis activity"/>
    <property type="evidence" value="ECO:0007669"/>
    <property type="project" value="InterPro"/>
</dbReference>
<dbReference type="AlphaFoldDB" id="A0A9W6W9K6"/>
<dbReference type="InterPro" id="IPR049945">
    <property type="entry name" value="AAA_22"/>
</dbReference>
<dbReference type="PANTHER" id="PTHR47691">
    <property type="entry name" value="REGULATOR-RELATED"/>
    <property type="match status" value="1"/>
</dbReference>
<dbReference type="PANTHER" id="PTHR47691:SF3">
    <property type="entry name" value="HTH-TYPE TRANSCRIPTIONAL REGULATOR RV0890C-RELATED"/>
    <property type="match status" value="1"/>
</dbReference>
<dbReference type="Gene3D" id="1.25.40.10">
    <property type="entry name" value="Tetratricopeptide repeat domain"/>
    <property type="match status" value="1"/>
</dbReference>
<dbReference type="Pfam" id="PF13560">
    <property type="entry name" value="HTH_31"/>
    <property type="match status" value="1"/>
</dbReference>
<dbReference type="SMART" id="SM00530">
    <property type="entry name" value="HTH_XRE"/>
    <property type="match status" value="1"/>
</dbReference>